<dbReference type="Gene3D" id="2.40.128.110">
    <property type="entry name" value="Lipid/polyisoprenoid-binding, YceI-like"/>
    <property type="match status" value="1"/>
</dbReference>
<protein>
    <submittedName>
        <fullName evidence="2">YceI family protein</fullName>
    </submittedName>
</protein>
<gene>
    <name evidence="2" type="ORF">OCK74_20855</name>
</gene>
<dbReference type="Proteomes" id="UP001155483">
    <property type="component" value="Unassembled WGS sequence"/>
</dbReference>
<reference evidence="2" key="2">
    <citation type="submission" date="2023-04" db="EMBL/GenBank/DDBJ databases">
        <title>Paracnuella aquatica gen. nov., sp. nov., a member of the family Chitinophagaceae isolated from a hot spring.</title>
        <authorList>
            <person name="Wang C."/>
        </authorList>
    </citation>
    <scope>NUCLEOTIDE SEQUENCE</scope>
    <source>
        <strain evidence="2">LB-8</strain>
    </source>
</reference>
<feature type="domain" description="Lipid/polyisoprenoid-binding YceI-like" evidence="1">
    <location>
        <begin position="5"/>
        <end position="174"/>
    </location>
</feature>
<evidence type="ECO:0000313" key="2">
    <source>
        <dbReference type="EMBL" id="MCU7551584.1"/>
    </source>
</evidence>
<dbReference type="InterPro" id="IPR036761">
    <property type="entry name" value="TTHA0802/YceI-like_sf"/>
</dbReference>
<dbReference type="SUPFAM" id="SSF101874">
    <property type="entry name" value="YceI-like"/>
    <property type="match status" value="1"/>
</dbReference>
<dbReference type="SMART" id="SM00867">
    <property type="entry name" value="YceI"/>
    <property type="match status" value="1"/>
</dbReference>
<evidence type="ECO:0000259" key="1">
    <source>
        <dbReference type="SMART" id="SM00867"/>
    </source>
</evidence>
<dbReference type="InterPro" id="IPR007372">
    <property type="entry name" value="Lipid/polyisoprenoid-bd_YceI"/>
</dbReference>
<proteinExistence type="predicted"/>
<accession>A0A9X2XXX0</accession>
<sequence>MANTKWIIDAAHSEVLFKVKHLMVTNVTGQFSSFEGTVEAENDDFSNATIQFTADVHSISTNNEQRDQHLKTADFFEAEKYPQVKFVSTGFKKKSDEDYELTGDLTIKGITQQVSLKVEFSGIVQDPWGNTKAGFSLNGKINRKDFGLTFNAVTETGGVLLSDEVKLLAEVQLQKQAEVAQAA</sequence>
<dbReference type="AlphaFoldDB" id="A0A9X2XXX0"/>
<organism evidence="2 3">
    <name type="scientific">Paraflavisolibacter caeni</name>
    <dbReference type="NCBI Taxonomy" id="2982496"/>
    <lineage>
        <taxon>Bacteria</taxon>
        <taxon>Pseudomonadati</taxon>
        <taxon>Bacteroidota</taxon>
        <taxon>Chitinophagia</taxon>
        <taxon>Chitinophagales</taxon>
        <taxon>Chitinophagaceae</taxon>
        <taxon>Paraflavisolibacter</taxon>
    </lineage>
</organism>
<reference evidence="2" key="1">
    <citation type="submission" date="2022-09" db="EMBL/GenBank/DDBJ databases">
        <authorList>
            <person name="Yuan C."/>
            <person name="Ke Z."/>
        </authorList>
    </citation>
    <scope>NUCLEOTIDE SEQUENCE</scope>
    <source>
        <strain evidence="2">LB-8</strain>
    </source>
</reference>
<dbReference type="RefSeq" id="WP_279299020.1">
    <property type="nucleotide sequence ID" value="NZ_JAOTIF010000021.1"/>
</dbReference>
<evidence type="ECO:0000313" key="3">
    <source>
        <dbReference type="Proteomes" id="UP001155483"/>
    </source>
</evidence>
<dbReference type="PANTHER" id="PTHR34406:SF1">
    <property type="entry name" value="PROTEIN YCEI"/>
    <property type="match status" value="1"/>
</dbReference>
<dbReference type="PANTHER" id="PTHR34406">
    <property type="entry name" value="PROTEIN YCEI"/>
    <property type="match status" value="1"/>
</dbReference>
<dbReference type="EMBL" id="JAOTIF010000021">
    <property type="protein sequence ID" value="MCU7551584.1"/>
    <property type="molecule type" value="Genomic_DNA"/>
</dbReference>
<name>A0A9X2XXX0_9BACT</name>
<dbReference type="Pfam" id="PF04264">
    <property type="entry name" value="YceI"/>
    <property type="match status" value="1"/>
</dbReference>
<comment type="caution">
    <text evidence="2">The sequence shown here is derived from an EMBL/GenBank/DDBJ whole genome shotgun (WGS) entry which is preliminary data.</text>
</comment>
<keyword evidence="3" id="KW-1185">Reference proteome</keyword>